<organism evidence="1 2">
    <name type="scientific">Peronosclerospora sorghi</name>
    <dbReference type="NCBI Taxonomy" id="230839"/>
    <lineage>
        <taxon>Eukaryota</taxon>
        <taxon>Sar</taxon>
        <taxon>Stramenopiles</taxon>
        <taxon>Oomycota</taxon>
        <taxon>Peronosporomycetes</taxon>
        <taxon>Peronosporales</taxon>
        <taxon>Peronosporaceae</taxon>
        <taxon>Peronosclerospora</taxon>
    </lineage>
</organism>
<proteinExistence type="predicted"/>
<evidence type="ECO:0000313" key="1">
    <source>
        <dbReference type="EMBL" id="KAI9906149.1"/>
    </source>
</evidence>
<dbReference type="Proteomes" id="UP001163321">
    <property type="component" value="Chromosome 9"/>
</dbReference>
<reference evidence="1 2" key="1">
    <citation type="journal article" date="2022" name="bioRxiv">
        <title>The genome of the oomycete Peronosclerospora sorghi, a cosmopolitan pathogen of maize and sorghum, is inflated with dispersed pseudogenes.</title>
        <authorList>
            <person name="Fletcher K."/>
            <person name="Martin F."/>
            <person name="Isakeit T."/>
            <person name="Cavanaugh K."/>
            <person name="Magill C."/>
            <person name="Michelmore R."/>
        </authorList>
    </citation>
    <scope>NUCLEOTIDE SEQUENCE [LARGE SCALE GENOMIC DNA]</scope>
    <source>
        <strain evidence="1">P6</strain>
    </source>
</reference>
<name>A0ACC0VI39_9STRA</name>
<protein>
    <submittedName>
        <fullName evidence="1">Uncharacterized protein</fullName>
    </submittedName>
</protein>
<sequence length="78" mass="9099">MSLRELNTQLNLDCSNHVIALTKRRSSVPDILTLGKVTERDEMKPSVVFVENCVWTLVKELRLEGNFYLWLHEVTRIV</sequence>
<gene>
    <name evidence="1" type="ORF">PsorP6_013837</name>
</gene>
<evidence type="ECO:0000313" key="2">
    <source>
        <dbReference type="Proteomes" id="UP001163321"/>
    </source>
</evidence>
<accession>A0ACC0VI39</accession>
<dbReference type="EMBL" id="CM047588">
    <property type="protein sequence ID" value="KAI9906149.1"/>
    <property type="molecule type" value="Genomic_DNA"/>
</dbReference>
<comment type="caution">
    <text evidence="1">The sequence shown here is derived from an EMBL/GenBank/DDBJ whole genome shotgun (WGS) entry which is preliminary data.</text>
</comment>
<keyword evidence="2" id="KW-1185">Reference proteome</keyword>